<evidence type="ECO:0000256" key="2">
    <source>
        <dbReference type="ARBA" id="ARBA00023015"/>
    </source>
</evidence>
<dbReference type="InterPro" id="IPR015300">
    <property type="entry name" value="DNA-bd_pseudobarrel_sf"/>
</dbReference>
<evidence type="ECO:0000313" key="7">
    <source>
        <dbReference type="Proteomes" id="UP001161247"/>
    </source>
</evidence>
<keyword evidence="5" id="KW-0539">Nucleus</keyword>
<accession>A0AAV1CQ17</accession>
<keyword evidence="7" id="KW-1185">Reference proteome</keyword>
<evidence type="ECO:0000256" key="5">
    <source>
        <dbReference type="ARBA" id="ARBA00023242"/>
    </source>
</evidence>
<keyword evidence="2" id="KW-0805">Transcription regulation</keyword>
<comment type="subcellular location">
    <subcellularLocation>
        <location evidence="1">Nucleus</location>
    </subcellularLocation>
</comment>
<keyword evidence="3" id="KW-0238">DNA-binding</keyword>
<keyword evidence="4" id="KW-0804">Transcription</keyword>
<dbReference type="PANTHER" id="PTHR31541">
    <property type="entry name" value="B3 DOMAIN PLANT PROTEIN-RELATED"/>
    <property type="match status" value="1"/>
</dbReference>
<protein>
    <submittedName>
        <fullName evidence="6">OLC1v1033665C1</fullName>
    </submittedName>
</protein>
<evidence type="ECO:0000256" key="1">
    <source>
        <dbReference type="ARBA" id="ARBA00004123"/>
    </source>
</evidence>
<organism evidence="6 7">
    <name type="scientific">Oldenlandia corymbosa var. corymbosa</name>
    <dbReference type="NCBI Taxonomy" id="529605"/>
    <lineage>
        <taxon>Eukaryota</taxon>
        <taxon>Viridiplantae</taxon>
        <taxon>Streptophyta</taxon>
        <taxon>Embryophyta</taxon>
        <taxon>Tracheophyta</taxon>
        <taxon>Spermatophyta</taxon>
        <taxon>Magnoliopsida</taxon>
        <taxon>eudicotyledons</taxon>
        <taxon>Gunneridae</taxon>
        <taxon>Pentapetalae</taxon>
        <taxon>asterids</taxon>
        <taxon>lamiids</taxon>
        <taxon>Gentianales</taxon>
        <taxon>Rubiaceae</taxon>
        <taxon>Rubioideae</taxon>
        <taxon>Spermacoceae</taxon>
        <taxon>Hedyotis-Oldenlandia complex</taxon>
        <taxon>Oldenlandia</taxon>
    </lineage>
</organism>
<dbReference type="GO" id="GO:0003677">
    <property type="term" value="F:DNA binding"/>
    <property type="evidence" value="ECO:0007669"/>
    <property type="project" value="UniProtKB-KW"/>
</dbReference>
<dbReference type="GO" id="GO:0005634">
    <property type="term" value="C:nucleus"/>
    <property type="evidence" value="ECO:0007669"/>
    <property type="project" value="UniProtKB-SubCell"/>
</dbReference>
<dbReference type="Proteomes" id="UP001161247">
    <property type="component" value="Chromosome 3"/>
</dbReference>
<dbReference type="AlphaFoldDB" id="A0AAV1CQ17"/>
<reference evidence="6" key="1">
    <citation type="submission" date="2023-03" db="EMBL/GenBank/DDBJ databases">
        <authorList>
            <person name="Julca I."/>
        </authorList>
    </citation>
    <scope>NUCLEOTIDE SEQUENCE</scope>
</reference>
<gene>
    <name evidence="6" type="ORF">OLC1_LOCUS7812</name>
</gene>
<evidence type="ECO:0000256" key="3">
    <source>
        <dbReference type="ARBA" id="ARBA00023125"/>
    </source>
</evidence>
<dbReference type="EMBL" id="OX459120">
    <property type="protein sequence ID" value="CAI9097278.1"/>
    <property type="molecule type" value="Genomic_DNA"/>
</dbReference>
<dbReference type="InterPro" id="IPR005508">
    <property type="entry name" value="At2g31720-like"/>
</dbReference>
<name>A0AAV1CQ17_OLDCO</name>
<proteinExistence type="predicted"/>
<sequence length="174" mass="19661">MPNSKKAKKYVSEQPLMAIPEALYFEDYGLILKNPSSSSKRLRNKKVDLEAEMKLLSENFGVILKNPSPSKRVRNKKDDIPGEIKALPENIKNKIIALGGPSSESSITFVFQKVLTATDVNANQSRLLIPFKKLKDHSFLTEKERNMLGKRYDKTEGGNNHDLNSSHIFLSCLR</sequence>
<dbReference type="PANTHER" id="PTHR31541:SF25">
    <property type="entry name" value="GAMMA-GLIADIN B"/>
    <property type="match status" value="1"/>
</dbReference>
<evidence type="ECO:0000256" key="4">
    <source>
        <dbReference type="ARBA" id="ARBA00023163"/>
    </source>
</evidence>
<dbReference type="Pfam" id="PF03754">
    <property type="entry name" value="At2g31720-like"/>
    <property type="match status" value="1"/>
</dbReference>
<dbReference type="Gene3D" id="2.40.330.10">
    <property type="entry name" value="DNA-binding pseudobarrel domain"/>
    <property type="match status" value="1"/>
</dbReference>
<evidence type="ECO:0000313" key="6">
    <source>
        <dbReference type="EMBL" id="CAI9097278.1"/>
    </source>
</evidence>